<feature type="region of interest" description="Disordered" evidence="1">
    <location>
        <begin position="685"/>
        <end position="726"/>
    </location>
</feature>
<gene>
    <name evidence="2" type="ORF">AK812_SmicGene33043</name>
</gene>
<feature type="compositionally biased region" description="Basic and acidic residues" evidence="1">
    <location>
        <begin position="631"/>
        <end position="640"/>
    </location>
</feature>
<dbReference type="AlphaFoldDB" id="A0A1Q9CSN7"/>
<sequence>MDLSLDFEKSVSELPGLAPLALLCVVDALLGAGMALARRRRMGLHLLLGLTWSLALDESPSKEGVHICRDTPGWSNGWSGCAWLPGGKDPALCRPTINASWPSTSGWTCEYYRQQGLCGKLNGVVREIRQSARGRLHNWPEKNCCGCESQDDTSCNRQTGKSCALEFGFCGASRGPAYCHNLSTCLCLPGHCASTEGYCSLQVPVQEFATPSASPASTTCRDTPDWANGWSACAYEEGGRNSAWCKPTPGAVWPSTMGWTCAYYREKGLCKNRNISTWAMGKMHNYPERNCCGCHAVQNTTCNRNTGGLCSFGFCDPSRGPTVCVDGKCLCQEGHCGTTAGVCSLTVEAIEASLLTPEGVHEAAGQATKAGISAAEAARTAGKSAADDVNAAATAAGRAAIRAGLSREQAAEENPAESTAAPLERAEQGKVSGNPRTPRLIGGPEGTRQPVTPELLVDFEESPGDQQPFADAIVEEVKHTWPTAATFATIFHNMTIGASLGNELSMDQDDLVKQVMDELKQPSGGAQMSQGDDLIDIEIDSGATIRPASASAQPAGEKLGLKLKKKMDEDRRRTLRVGGLTVKLPPAKVGEPARGTLTAKVKRVSKAIGGPPPETLAAKLKRVAAFLDVGEENRHKPGEKRQHRTKGGPSPFIEDLKPGERLGGGLHHVRDRELLLVAKMAMNAGAGGSAGSAERDASGSGGPPQASPKRAREDQQTDLDENRDGGPLTLAVLQQALQVNQQQITQSLQDGLAGIGHRVAQVALPQLPFRRPAPAPPRMEASTGRHSKQSVNTFETYADLDTDEASVEFGTGNIGHIGTLAPVWHQLFYPPLKMQTKWEQVIVDKGKYEFAKGDIQMFASKLENEWRGTAIAHTSSLQHSQMKLEGELLLETLCQVGLKLPPQDLEAAADAAGQAASEAKATPQQAGSAAADWVRKQEKSAGMPQDKQAHAAAKSAARAAAKAAKLIFLTEQQAAYAAQAAALEAGLDSGLSLQQAFVRGNALCVCGGAEVDAKNAKHAKCQ</sequence>
<accession>A0A1Q9CSN7</accession>
<organism evidence="2 3">
    <name type="scientific">Symbiodinium microadriaticum</name>
    <name type="common">Dinoflagellate</name>
    <name type="synonym">Zooxanthella microadriatica</name>
    <dbReference type="NCBI Taxonomy" id="2951"/>
    <lineage>
        <taxon>Eukaryota</taxon>
        <taxon>Sar</taxon>
        <taxon>Alveolata</taxon>
        <taxon>Dinophyceae</taxon>
        <taxon>Suessiales</taxon>
        <taxon>Symbiodiniaceae</taxon>
        <taxon>Symbiodinium</taxon>
    </lineage>
</organism>
<feature type="compositionally biased region" description="Low complexity" evidence="1">
    <location>
        <begin position="909"/>
        <end position="921"/>
    </location>
</feature>
<dbReference type="OrthoDB" id="434686at2759"/>
<proteinExistence type="predicted"/>
<name>A0A1Q9CSN7_SYMMI</name>
<evidence type="ECO:0000313" key="2">
    <source>
        <dbReference type="EMBL" id="OLP85920.1"/>
    </source>
</evidence>
<feature type="region of interest" description="Disordered" evidence="1">
    <location>
        <begin position="405"/>
        <end position="450"/>
    </location>
</feature>
<feature type="region of interest" description="Disordered" evidence="1">
    <location>
        <begin position="909"/>
        <end position="953"/>
    </location>
</feature>
<comment type="caution">
    <text evidence="2">The sequence shown here is derived from an EMBL/GenBank/DDBJ whole genome shotgun (WGS) entry which is preliminary data.</text>
</comment>
<evidence type="ECO:0000256" key="1">
    <source>
        <dbReference type="SAM" id="MobiDB-lite"/>
    </source>
</evidence>
<feature type="region of interest" description="Disordered" evidence="1">
    <location>
        <begin position="630"/>
        <end position="659"/>
    </location>
</feature>
<dbReference type="EMBL" id="LSRX01000949">
    <property type="protein sequence ID" value="OLP85920.1"/>
    <property type="molecule type" value="Genomic_DNA"/>
</dbReference>
<feature type="compositionally biased region" description="Basic and acidic residues" evidence="1">
    <location>
        <begin position="710"/>
        <end position="724"/>
    </location>
</feature>
<protein>
    <submittedName>
        <fullName evidence="2">Uncharacterized protein</fullName>
    </submittedName>
</protein>
<keyword evidence="3" id="KW-1185">Reference proteome</keyword>
<feature type="region of interest" description="Disordered" evidence="1">
    <location>
        <begin position="769"/>
        <end position="788"/>
    </location>
</feature>
<dbReference type="Proteomes" id="UP000186817">
    <property type="component" value="Unassembled WGS sequence"/>
</dbReference>
<evidence type="ECO:0000313" key="3">
    <source>
        <dbReference type="Proteomes" id="UP000186817"/>
    </source>
</evidence>
<reference evidence="2 3" key="1">
    <citation type="submission" date="2016-02" db="EMBL/GenBank/DDBJ databases">
        <title>Genome analysis of coral dinoflagellate symbionts highlights evolutionary adaptations to a symbiotic lifestyle.</title>
        <authorList>
            <person name="Aranda M."/>
            <person name="Li Y."/>
            <person name="Liew Y.J."/>
            <person name="Baumgarten S."/>
            <person name="Simakov O."/>
            <person name="Wilson M."/>
            <person name="Piel J."/>
            <person name="Ashoor H."/>
            <person name="Bougouffa S."/>
            <person name="Bajic V.B."/>
            <person name="Ryu T."/>
            <person name="Ravasi T."/>
            <person name="Bayer T."/>
            <person name="Micklem G."/>
            <person name="Kim H."/>
            <person name="Bhak J."/>
            <person name="Lajeunesse T.C."/>
            <person name="Voolstra C.R."/>
        </authorList>
    </citation>
    <scope>NUCLEOTIDE SEQUENCE [LARGE SCALE GENOMIC DNA]</scope>
    <source>
        <strain evidence="2 3">CCMP2467</strain>
    </source>
</reference>